<evidence type="ECO:0008006" key="7">
    <source>
        <dbReference type="Google" id="ProtNLM"/>
    </source>
</evidence>
<dbReference type="InterPro" id="IPR036533">
    <property type="entry name" value="BAG_dom_sf"/>
</dbReference>
<dbReference type="InterPro" id="IPR029071">
    <property type="entry name" value="Ubiquitin-like_domsf"/>
</dbReference>
<dbReference type="CDD" id="cd17039">
    <property type="entry name" value="Ubl_ubiquitin_like"/>
    <property type="match status" value="1"/>
</dbReference>
<dbReference type="PANTHER" id="PTHR12329">
    <property type="entry name" value="BCL2-ASSOCIATED ATHANOGENE"/>
    <property type="match status" value="1"/>
</dbReference>
<feature type="region of interest" description="Disordered" evidence="2">
    <location>
        <begin position="70"/>
        <end position="96"/>
    </location>
</feature>
<dbReference type="Proteomes" id="UP000076761">
    <property type="component" value="Unassembled WGS sequence"/>
</dbReference>
<dbReference type="InterPro" id="IPR000626">
    <property type="entry name" value="Ubiquitin-like_dom"/>
</dbReference>
<dbReference type="GO" id="GO:0005634">
    <property type="term" value="C:nucleus"/>
    <property type="evidence" value="ECO:0007669"/>
    <property type="project" value="TreeGrafter"/>
</dbReference>
<dbReference type="GO" id="GO:0051087">
    <property type="term" value="F:protein-folding chaperone binding"/>
    <property type="evidence" value="ECO:0007669"/>
    <property type="project" value="InterPro"/>
</dbReference>
<dbReference type="FunCoup" id="A0A165TH42">
    <property type="interactions" value="122"/>
</dbReference>
<dbReference type="EMBL" id="KV425565">
    <property type="protein sequence ID" value="KZT26657.1"/>
    <property type="molecule type" value="Genomic_DNA"/>
</dbReference>
<dbReference type="Pfam" id="PF00240">
    <property type="entry name" value="ubiquitin"/>
    <property type="match status" value="1"/>
</dbReference>
<gene>
    <name evidence="5" type="ORF">NEOLEDRAFT_1131639</name>
</gene>
<evidence type="ECO:0000313" key="6">
    <source>
        <dbReference type="Proteomes" id="UP000076761"/>
    </source>
</evidence>
<reference evidence="5 6" key="1">
    <citation type="journal article" date="2016" name="Mol. Biol. Evol.">
        <title>Comparative Genomics of Early-Diverging Mushroom-Forming Fungi Provides Insights into the Origins of Lignocellulose Decay Capabilities.</title>
        <authorList>
            <person name="Nagy L.G."/>
            <person name="Riley R."/>
            <person name="Tritt A."/>
            <person name="Adam C."/>
            <person name="Daum C."/>
            <person name="Floudas D."/>
            <person name="Sun H."/>
            <person name="Yadav J.S."/>
            <person name="Pangilinan J."/>
            <person name="Larsson K.H."/>
            <person name="Matsuura K."/>
            <person name="Barry K."/>
            <person name="Labutti K."/>
            <person name="Kuo R."/>
            <person name="Ohm R.A."/>
            <person name="Bhattacharya S.S."/>
            <person name="Shirouzu T."/>
            <person name="Yoshinaga Y."/>
            <person name="Martin F.M."/>
            <person name="Grigoriev I.V."/>
            <person name="Hibbett D.S."/>
        </authorList>
    </citation>
    <scope>NUCLEOTIDE SEQUENCE [LARGE SCALE GENOMIC DNA]</scope>
    <source>
        <strain evidence="5 6">HHB14362 ss-1</strain>
    </source>
</reference>
<dbReference type="GO" id="GO:0005829">
    <property type="term" value="C:cytosol"/>
    <property type="evidence" value="ECO:0007669"/>
    <property type="project" value="TreeGrafter"/>
</dbReference>
<dbReference type="OrthoDB" id="417450at2759"/>
<protein>
    <recommendedName>
        <fullName evidence="7">BAG domain-containing protein</fullName>
    </recommendedName>
</protein>
<keyword evidence="6" id="KW-1185">Reference proteome</keyword>
<organism evidence="5 6">
    <name type="scientific">Neolentinus lepideus HHB14362 ss-1</name>
    <dbReference type="NCBI Taxonomy" id="1314782"/>
    <lineage>
        <taxon>Eukaryota</taxon>
        <taxon>Fungi</taxon>
        <taxon>Dikarya</taxon>
        <taxon>Basidiomycota</taxon>
        <taxon>Agaricomycotina</taxon>
        <taxon>Agaricomycetes</taxon>
        <taxon>Gloeophyllales</taxon>
        <taxon>Gloeophyllaceae</taxon>
        <taxon>Neolentinus</taxon>
    </lineage>
</organism>
<feature type="domain" description="BAG" evidence="4">
    <location>
        <begin position="137"/>
        <end position="186"/>
    </location>
</feature>
<name>A0A165TH42_9AGAM</name>
<dbReference type="InParanoid" id="A0A165TH42"/>
<feature type="domain" description="Ubiquitin-like" evidence="3">
    <location>
        <begin position="18"/>
        <end position="71"/>
    </location>
</feature>
<dbReference type="SMART" id="SM00264">
    <property type="entry name" value="BAG"/>
    <property type="match status" value="1"/>
</dbReference>
<dbReference type="Gene3D" id="1.20.58.120">
    <property type="entry name" value="BAG domain"/>
    <property type="match status" value="1"/>
</dbReference>
<accession>A0A165TH42</accession>
<dbReference type="GO" id="GO:0000774">
    <property type="term" value="F:adenyl-nucleotide exchange factor activity"/>
    <property type="evidence" value="ECO:0007669"/>
    <property type="project" value="TreeGrafter"/>
</dbReference>
<evidence type="ECO:0000256" key="2">
    <source>
        <dbReference type="SAM" id="MobiDB-lite"/>
    </source>
</evidence>
<dbReference type="PROSITE" id="PS50053">
    <property type="entry name" value="UBIQUITIN_2"/>
    <property type="match status" value="1"/>
</dbReference>
<dbReference type="GO" id="GO:0016020">
    <property type="term" value="C:membrane"/>
    <property type="evidence" value="ECO:0007669"/>
    <property type="project" value="TreeGrafter"/>
</dbReference>
<keyword evidence="1" id="KW-0143">Chaperone</keyword>
<dbReference type="Pfam" id="PF02179">
    <property type="entry name" value="BAG"/>
    <property type="match status" value="1"/>
</dbReference>
<dbReference type="InterPro" id="IPR039773">
    <property type="entry name" value="BAG_chaperone_regulator"/>
</dbReference>
<sequence>MSYVVKWGRERLHFPLPEPSTKLSYIRKQISDYTQLPENSFKLVHGGAVMKDDTAPISAYSIRPNSTIALIGGESLPTPPKSKSAKSEPRTEQSTLAQIHAERQGVQDGLAKEVDAFVTSLPPSTPDQEQVKTLQPTHARLSELLLQTLLRLDAINAEGGWEDARKERKEAVREVQKVLDRLDGAWAGVKGRR</sequence>
<dbReference type="SUPFAM" id="SSF63491">
    <property type="entry name" value="BAG domain"/>
    <property type="match status" value="1"/>
</dbReference>
<evidence type="ECO:0000259" key="4">
    <source>
        <dbReference type="PROSITE" id="PS51035"/>
    </source>
</evidence>
<evidence type="ECO:0000259" key="3">
    <source>
        <dbReference type="PROSITE" id="PS50053"/>
    </source>
</evidence>
<evidence type="ECO:0000313" key="5">
    <source>
        <dbReference type="EMBL" id="KZT26657.1"/>
    </source>
</evidence>
<evidence type="ECO:0000256" key="1">
    <source>
        <dbReference type="ARBA" id="ARBA00023186"/>
    </source>
</evidence>
<dbReference type="PROSITE" id="PS51035">
    <property type="entry name" value="BAG"/>
    <property type="match status" value="1"/>
</dbReference>
<dbReference type="PANTHER" id="PTHR12329:SF16">
    <property type="entry name" value="BAG FAMILY MOLECULAR CHAPERONE REGULATOR 1"/>
    <property type="match status" value="1"/>
</dbReference>
<dbReference type="Gene3D" id="3.10.20.90">
    <property type="entry name" value="Phosphatidylinositol 3-kinase Catalytic Subunit, Chain A, domain 1"/>
    <property type="match status" value="1"/>
</dbReference>
<dbReference type="InterPro" id="IPR003103">
    <property type="entry name" value="BAG_domain"/>
</dbReference>
<dbReference type="STRING" id="1314782.A0A165TH42"/>
<dbReference type="SUPFAM" id="SSF54236">
    <property type="entry name" value="Ubiquitin-like"/>
    <property type="match status" value="1"/>
</dbReference>
<dbReference type="GO" id="GO:0050821">
    <property type="term" value="P:protein stabilization"/>
    <property type="evidence" value="ECO:0007669"/>
    <property type="project" value="TreeGrafter"/>
</dbReference>
<dbReference type="AlphaFoldDB" id="A0A165TH42"/>
<proteinExistence type="predicted"/>